<keyword evidence="3" id="KW-0472">Membrane</keyword>
<evidence type="ECO:0000256" key="2">
    <source>
        <dbReference type="ARBA" id="ARBA00023002"/>
    </source>
</evidence>
<dbReference type="PANTHER" id="PTHR11496">
    <property type="entry name" value="ALCOHOL DEHYDROGENASE"/>
    <property type="match status" value="1"/>
</dbReference>
<proteinExistence type="inferred from homology"/>
<dbReference type="OrthoDB" id="9804734at2"/>
<dbReference type="GO" id="GO:0004022">
    <property type="term" value="F:alcohol dehydrogenase (NAD+) activity"/>
    <property type="evidence" value="ECO:0007669"/>
    <property type="project" value="TreeGrafter"/>
</dbReference>
<dbReference type="InterPro" id="IPR039697">
    <property type="entry name" value="Alcohol_dehydrogenase_Fe"/>
</dbReference>
<dbReference type="SUPFAM" id="SSF56796">
    <property type="entry name" value="Dehydroquinate synthase-like"/>
    <property type="match status" value="1"/>
</dbReference>
<evidence type="ECO:0000256" key="1">
    <source>
        <dbReference type="ARBA" id="ARBA00007358"/>
    </source>
</evidence>
<sequence>MTNHSRSRVSAPPFSAPRQPELLVEQGAFSGLPDLLRARGFSRPAIITAGDSLRSRPQWGELLDRLKTGGWDWFDHALRGEPGPALVNSLVSRVGVELPGCDVVVAVGGGSVLDAAKALAAALAMDARDSREPFDITDFLEGVGTRKPSGETLPLIAFPTTAGTGSEATANAVLSTIGPGGFKKSLRHDNYVPLLAVIDADLHLQCPLEVTRAGGLDAITQLLEAWVSTGAQPLTDALALQGLTLAGEAFPALLRGDDSPLLRQQMALAAYFSGVCLAAAGLGLVHGFASPLGAFRDIPHGTVCGILLGPVTRRTLEGASGDTLERYHRASQALGLAPRADALVEAVQAWAAPLGRLGDYGFTRDDLDPVVAQTGLKNHPLQLGQADLRALLDEVL</sequence>
<keyword evidence="3" id="KW-1133">Transmembrane helix</keyword>
<gene>
    <name evidence="6" type="ORF">AU468_03110</name>
</gene>
<name>A0A2S4JYQ8_9SPIO</name>
<dbReference type="Pfam" id="PF25137">
    <property type="entry name" value="ADH_Fe_C"/>
    <property type="match status" value="1"/>
</dbReference>
<dbReference type="PANTHER" id="PTHR11496:SF102">
    <property type="entry name" value="ALCOHOL DEHYDROGENASE 4"/>
    <property type="match status" value="1"/>
</dbReference>
<evidence type="ECO:0000313" key="6">
    <source>
        <dbReference type="EMBL" id="POR04639.1"/>
    </source>
</evidence>
<dbReference type="Proteomes" id="UP000237350">
    <property type="component" value="Unassembled WGS sequence"/>
</dbReference>
<comment type="similarity">
    <text evidence="1">Belongs to the iron-containing alcohol dehydrogenase family.</text>
</comment>
<dbReference type="Pfam" id="PF00465">
    <property type="entry name" value="Fe-ADH"/>
    <property type="match status" value="1"/>
</dbReference>
<feature type="domain" description="Alcohol dehydrogenase iron-type/glycerol dehydrogenase GldA" evidence="4">
    <location>
        <begin position="21"/>
        <end position="199"/>
    </location>
</feature>
<reference evidence="7" key="1">
    <citation type="submission" date="2015-12" db="EMBL/GenBank/DDBJ databases">
        <authorList>
            <person name="Lodha T.D."/>
            <person name="Chintalapati S."/>
            <person name="Chintalapati V.R."/>
            <person name="Sravanthi T."/>
        </authorList>
    </citation>
    <scope>NUCLEOTIDE SEQUENCE [LARGE SCALE GENOMIC DNA]</scope>
    <source>
        <strain evidence="7">JC133</strain>
    </source>
</reference>
<protein>
    <submittedName>
        <fullName evidence="6">Uncharacterized protein</fullName>
    </submittedName>
</protein>
<dbReference type="AlphaFoldDB" id="A0A2S4JYQ8"/>
<evidence type="ECO:0000256" key="3">
    <source>
        <dbReference type="SAM" id="Phobius"/>
    </source>
</evidence>
<keyword evidence="3" id="KW-0812">Transmembrane</keyword>
<feature type="transmembrane region" description="Helical" evidence="3">
    <location>
        <begin position="268"/>
        <end position="289"/>
    </location>
</feature>
<keyword evidence="2" id="KW-0560">Oxidoreductase</keyword>
<dbReference type="Gene3D" id="1.20.1090.10">
    <property type="entry name" value="Dehydroquinate synthase-like - alpha domain"/>
    <property type="match status" value="1"/>
</dbReference>
<evidence type="ECO:0000259" key="4">
    <source>
        <dbReference type="Pfam" id="PF00465"/>
    </source>
</evidence>
<dbReference type="InterPro" id="IPR001670">
    <property type="entry name" value="ADH_Fe/GldA"/>
</dbReference>
<comment type="caution">
    <text evidence="6">The sequence shown here is derived from an EMBL/GenBank/DDBJ whole genome shotgun (WGS) entry which is preliminary data.</text>
</comment>
<dbReference type="InterPro" id="IPR056798">
    <property type="entry name" value="ADH_Fe_C"/>
</dbReference>
<evidence type="ECO:0000259" key="5">
    <source>
        <dbReference type="Pfam" id="PF25137"/>
    </source>
</evidence>
<accession>A0A2S4JYQ8</accession>
<evidence type="ECO:0000313" key="7">
    <source>
        <dbReference type="Proteomes" id="UP000237350"/>
    </source>
</evidence>
<feature type="domain" description="Fe-containing alcohol dehydrogenase-like C-terminal" evidence="5">
    <location>
        <begin position="213"/>
        <end position="383"/>
    </location>
</feature>
<dbReference type="GO" id="GO:0046872">
    <property type="term" value="F:metal ion binding"/>
    <property type="evidence" value="ECO:0007669"/>
    <property type="project" value="InterPro"/>
</dbReference>
<dbReference type="RefSeq" id="WP_103679465.1">
    <property type="nucleotide sequence ID" value="NZ_LPWH01000012.1"/>
</dbReference>
<organism evidence="6 7">
    <name type="scientific">Alkalispirochaeta sphaeroplastigenens</name>
    <dbReference type="NCBI Taxonomy" id="1187066"/>
    <lineage>
        <taxon>Bacteria</taxon>
        <taxon>Pseudomonadati</taxon>
        <taxon>Spirochaetota</taxon>
        <taxon>Spirochaetia</taxon>
        <taxon>Spirochaetales</taxon>
        <taxon>Spirochaetaceae</taxon>
        <taxon>Alkalispirochaeta</taxon>
    </lineage>
</organism>
<dbReference type="EMBL" id="LPWH01000012">
    <property type="protein sequence ID" value="POR04639.1"/>
    <property type="molecule type" value="Genomic_DNA"/>
</dbReference>
<keyword evidence="7" id="KW-1185">Reference proteome</keyword>
<dbReference type="Gene3D" id="3.40.50.1970">
    <property type="match status" value="1"/>
</dbReference>